<sequence>MTGNTIGVMKYNTMNYIHVCGGVYIGLVKTISRLQLIPVCLEMNCVSLNSMESARILPSSAGIFTV</sequence>
<evidence type="ECO:0000313" key="1">
    <source>
        <dbReference type="EMBL" id="PJE79508.1"/>
    </source>
</evidence>
<organism evidence="1">
    <name type="scientific">invertebrate metagenome</name>
    <dbReference type="NCBI Taxonomy" id="1711999"/>
    <lineage>
        <taxon>unclassified sequences</taxon>
        <taxon>metagenomes</taxon>
        <taxon>organismal metagenomes</taxon>
    </lineage>
</organism>
<protein>
    <submittedName>
        <fullName evidence="1">Uncharacterized protein</fullName>
    </submittedName>
</protein>
<dbReference type="AlphaFoldDB" id="A0A2H9T8L9"/>
<accession>A0A2H9T8L9</accession>
<comment type="caution">
    <text evidence="1">The sequence shown here is derived from an EMBL/GenBank/DDBJ whole genome shotgun (WGS) entry which is preliminary data.</text>
</comment>
<name>A0A2H9T8L9_9ZZZZ</name>
<proteinExistence type="predicted"/>
<reference evidence="1" key="1">
    <citation type="journal article" date="2017" name="Appl. Environ. Microbiol.">
        <title>Molecular characterization of an Endozoicomonas-like organism causing infection in king scallop Pecten maximus L.</title>
        <authorList>
            <person name="Cano I."/>
            <person name="van Aerle R."/>
            <person name="Ross S."/>
            <person name="Verner-Jeffreys D.W."/>
            <person name="Paley R.K."/>
            <person name="Rimmer G."/>
            <person name="Ryder D."/>
            <person name="Hooper P."/>
            <person name="Stone D."/>
            <person name="Feist S.W."/>
        </authorList>
    </citation>
    <scope>NUCLEOTIDE SEQUENCE</scope>
</reference>
<dbReference type="EMBL" id="NSIT01000064">
    <property type="protein sequence ID" value="PJE79508.1"/>
    <property type="molecule type" value="Genomic_DNA"/>
</dbReference>
<gene>
    <name evidence="1" type="ORF">CI610_01514</name>
</gene>